<dbReference type="NCBIfam" id="TIGR01200">
    <property type="entry name" value="GLPGLI"/>
    <property type="match status" value="1"/>
</dbReference>
<proteinExistence type="predicted"/>
<dbReference type="RefSeq" id="WP_096406214.1">
    <property type="nucleotide sequence ID" value="NZ_AP014597.1"/>
</dbReference>
<dbReference type="InterPro" id="IPR005901">
    <property type="entry name" value="GLPGLI"/>
</dbReference>
<keyword evidence="1" id="KW-0732">Signal</keyword>
<accession>A0A0S3UL54</accession>
<feature type="chain" id="PRO_5006619982" description="GLPGLI family protein" evidence="1">
    <location>
        <begin position="19"/>
        <end position="281"/>
    </location>
</feature>
<dbReference type="STRING" id="28131.BWX40_09390"/>
<evidence type="ECO:0000313" key="3">
    <source>
        <dbReference type="Proteomes" id="UP000217431"/>
    </source>
</evidence>
<evidence type="ECO:0000313" key="2">
    <source>
        <dbReference type="EMBL" id="BAU18236.1"/>
    </source>
</evidence>
<reference evidence="2 3" key="1">
    <citation type="journal article" date="2016" name="DNA Res.">
        <title>The complete genome sequencing of Prevotella intermedia strain OMA14 and a subsequent fine-scale, intra-species genomic comparison reveal an unusual amplification of conjugative and mobile transposons and identify a novel Prevotella-lineage-specific repeat.</title>
        <authorList>
            <person name="Naito M."/>
            <person name="Ogura Y."/>
            <person name="Itoh T."/>
            <person name="Shoji M."/>
            <person name="Okamoto M."/>
            <person name="Hayashi T."/>
            <person name="Nakayama K."/>
        </authorList>
    </citation>
    <scope>NUCLEOTIDE SEQUENCE [LARGE SCALE GENOMIC DNA]</scope>
    <source>
        <strain evidence="2 3">OMA14</strain>
    </source>
</reference>
<dbReference type="AlphaFoldDB" id="A0A0S3UL54"/>
<feature type="signal peptide" evidence="1">
    <location>
        <begin position="1"/>
        <end position="18"/>
    </location>
</feature>
<dbReference type="Pfam" id="PF22252">
    <property type="entry name" value="PNGase_F-II_N"/>
    <property type="match status" value="1"/>
</dbReference>
<sequence length="281" mass="31643">MKHLSIIVCMLVSLTAQAQVTTPFPQELRKSTVIDTACYKITYNLKYKNHPADKIYIDDVRNVYIGRNYIKDFSDIIFHFDSLCTEESKRGATALSNIQGTPLPIELVFEKAGRKADIKYRMPLKTGVLTYQQDVSQMDWTFTEETDTILGYACSKATTTFAGRDYTAWFSTEVPLPFGPYKFGGLPGLILKIQDNELQYIWEAIGFEKTNAPILKYRYDGEKKCSAEEANKTIARIFKSPFSFITASMGGGKVTIIGKNGKPQESTNADAYSISYKALEQ</sequence>
<gene>
    <name evidence="2" type="ORF">PIOMA14_I_1728</name>
</gene>
<evidence type="ECO:0008006" key="4">
    <source>
        <dbReference type="Google" id="ProtNLM"/>
    </source>
</evidence>
<name>A0A0S3UL54_PREIN</name>
<evidence type="ECO:0000256" key="1">
    <source>
        <dbReference type="SAM" id="SignalP"/>
    </source>
</evidence>
<dbReference type="Proteomes" id="UP000217431">
    <property type="component" value="Chromosome I"/>
</dbReference>
<dbReference type="EMBL" id="AP014597">
    <property type="protein sequence ID" value="BAU18236.1"/>
    <property type="molecule type" value="Genomic_DNA"/>
</dbReference>
<organism evidence="2 3">
    <name type="scientific">Prevotella intermedia</name>
    <dbReference type="NCBI Taxonomy" id="28131"/>
    <lineage>
        <taxon>Bacteria</taxon>
        <taxon>Pseudomonadati</taxon>
        <taxon>Bacteroidota</taxon>
        <taxon>Bacteroidia</taxon>
        <taxon>Bacteroidales</taxon>
        <taxon>Prevotellaceae</taxon>
        <taxon>Prevotella</taxon>
    </lineage>
</organism>
<protein>
    <recommendedName>
        <fullName evidence="4">GLPGLI family protein</fullName>
    </recommendedName>
</protein>